<dbReference type="AlphaFoldDB" id="V9DIF4"/>
<dbReference type="GO" id="GO:0005634">
    <property type="term" value="C:nucleus"/>
    <property type="evidence" value="ECO:0007669"/>
    <property type="project" value="UniProtKB-SubCell"/>
</dbReference>
<feature type="region of interest" description="Disordered" evidence="5">
    <location>
        <begin position="29"/>
        <end position="53"/>
    </location>
</feature>
<dbReference type="SMART" id="SM00906">
    <property type="entry name" value="Fungal_trans"/>
    <property type="match status" value="1"/>
</dbReference>
<dbReference type="Pfam" id="PF04082">
    <property type="entry name" value="Fungal_trans"/>
    <property type="match status" value="1"/>
</dbReference>
<evidence type="ECO:0000256" key="3">
    <source>
        <dbReference type="ARBA" id="ARBA00023125"/>
    </source>
</evidence>
<evidence type="ECO:0000256" key="2">
    <source>
        <dbReference type="ARBA" id="ARBA00022723"/>
    </source>
</evidence>
<keyword evidence="4" id="KW-0539">Nucleus</keyword>
<feature type="compositionally biased region" description="Polar residues" evidence="5">
    <location>
        <begin position="44"/>
        <end position="53"/>
    </location>
</feature>
<evidence type="ECO:0000256" key="5">
    <source>
        <dbReference type="SAM" id="MobiDB-lite"/>
    </source>
</evidence>
<dbReference type="HOGENOM" id="CLU_652119_0_0_1"/>
<dbReference type="OrthoDB" id="1919336at2759"/>
<protein>
    <recommendedName>
        <fullName evidence="6">Xylanolytic transcriptional activator regulatory domain-containing protein</fullName>
    </recommendedName>
</protein>
<evidence type="ECO:0000256" key="1">
    <source>
        <dbReference type="ARBA" id="ARBA00004123"/>
    </source>
</evidence>
<dbReference type="GO" id="GO:0008270">
    <property type="term" value="F:zinc ion binding"/>
    <property type="evidence" value="ECO:0007669"/>
    <property type="project" value="InterPro"/>
</dbReference>
<dbReference type="RefSeq" id="XP_008724624.1">
    <property type="nucleotide sequence ID" value="XM_008726402.1"/>
</dbReference>
<feature type="domain" description="Xylanolytic transcriptional activator regulatory" evidence="6">
    <location>
        <begin position="274"/>
        <end position="354"/>
    </location>
</feature>
<dbReference type="InterPro" id="IPR050987">
    <property type="entry name" value="AtrR-like"/>
</dbReference>
<proteinExistence type="predicted"/>
<dbReference type="GO" id="GO:0003677">
    <property type="term" value="F:DNA binding"/>
    <property type="evidence" value="ECO:0007669"/>
    <property type="project" value="UniProtKB-KW"/>
</dbReference>
<dbReference type="CDD" id="cd12148">
    <property type="entry name" value="fungal_TF_MHR"/>
    <property type="match status" value="1"/>
</dbReference>
<reference evidence="7 8" key="1">
    <citation type="submission" date="2013-03" db="EMBL/GenBank/DDBJ databases">
        <title>The Genome Sequence of Cladophialophora carrionii CBS 160.54.</title>
        <authorList>
            <consortium name="The Broad Institute Genomics Platform"/>
            <person name="Cuomo C."/>
            <person name="de Hoog S."/>
            <person name="Gorbushina A."/>
            <person name="Walker B."/>
            <person name="Young S.K."/>
            <person name="Zeng Q."/>
            <person name="Gargeya S."/>
            <person name="Fitzgerald M."/>
            <person name="Haas B."/>
            <person name="Abouelleil A."/>
            <person name="Allen A.W."/>
            <person name="Alvarado L."/>
            <person name="Arachchi H.M."/>
            <person name="Berlin A.M."/>
            <person name="Chapman S.B."/>
            <person name="Gainer-Dewar J."/>
            <person name="Goldberg J."/>
            <person name="Griggs A."/>
            <person name="Gujja S."/>
            <person name="Hansen M."/>
            <person name="Howarth C."/>
            <person name="Imamovic A."/>
            <person name="Ireland A."/>
            <person name="Larimer J."/>
            <person name="McCowan C."/>
            <person name="Murphy C."/>
            <person name="Pearson M."/>
            <person name="Poon T.W."/>
            <person name="Priest M."/>
            <person name="Roberts A."/>
            <person name="Saif S."/>
            <person name="Shea T."/>
            <person name="Sisk P."/>
            <person name="Sykes S."/>
            <person name="Wortman J."/>
            <person name="Nusbaum C."/>
            <person name="Birren B."/>
        </authorList>
    </citation>
    <scope>NUCLEOTIDE SEQUENCE [LARGE SCALE GENOMIC DNA]</scope>
    <source>
        <strain evidence="7 8">CBS 160.54</strain>
    </source>
</reference>
<comment type="subcellular location">
    <subcellularLocation>
        <location evidence="1">Nucleus</location>
    </subcellularLocation>
</comment>
<dbReference type="GO" id="GO:0006351">
    <property type="term" value="P:DNA-templated transcription"/>
    <property type="evidence" value="ECO:0007669"/>
    <property type="project" value="InterPro"/>
</dbReference>
<gene>
    <name evidence="7" type="ORF">G647_10411</name>
</gene>
<keyword evidence="3" id="KW-0238">DNA-binding</keyword>
<dbReference type="EMBL" id="KB822702">
    <property type="protein sequence ID" value="ETI26650.1"/>
    <property type="molecule type" value="Genomic_DNA"/>
</dbReference>
<dbReference type="PANTHER" id="PTHR46910:SF3">
    <property type="entry name" value="HALOTOLERANCE PROTEIN 9-RELATED"/>
    <property type="match status" value="1"/>
</dbReference>
<feature type="compositionally biased region" description="Low complexity" evidence="5">
    <location>
        <begin position="29"/>
        <end position="43"/>
    </location>
</feature>
<dbReference type="GeneID" id="19988904"/>
<keyword evidence="2" id="KW-0479">Metal-binding</keyword>
<evidence type="ECO:0000256" key="4">
    <source>
        <dbReference type="ARBA" id="ARBA00023242"/>
    </source>
</evidence>
<dbReference type="PANTHER" id="PTHR46910">
    <property type="entry name" value="TRANSCRIPTION FACTOR PDR1"/>
    <property type="match status" value="1"/>
</dbReference>
<dbReference type="Proteomes" id="UP000030678">
    <property type="component" value="Unassembled WGS sequence"/>
</dbReference>
<dbReference type="GO" id="GO:0003700">
    <property type="term" value="F:DNA-binding transcription factor activity"/>
    <property type="evidence" value="ECO:0007669"/>
    <property type="project" value="InterPro"/>
</dbReference>
<organism evidence="7 8">
    <name type="scientific">Cladophialophora carrionii CBS 160.54</name>
    <dbReference type="NCBI Taxonomy" id="1279043"/>
    <lineage>
        <taxon>Eukaryota</taxon>
        <taxon>Fungi</taxon>
        <taxon>Dikarya</taxon>
        <taxon>Ascomycota</taxon>
        <taxon>Pezizomycotina</taxon>
        <taxon>Eurotiomycetes</taxon>
        <taxon>Chaetothyriomycetidae</taxon>
        <taxon>Chaetothyriales</taxon>
        <taxon>Herpotrichiellaceae</taxon>
        <taxon>Cladophialophora</taxon>
    </lineage>
</organism>
<evidence type="ECO:0000313" key="8">
    <source>
        <dbReference type="Proteomes" id="UP000030678"/>
    </source>
</evidence>
<accession>V9DIF4</accession>
<dbReference type="VEuPathDB" id="FungiDB:G647_10411"/>
<evidence type="ECO:0000313" key="7">
    <source>
        <dbReference type="EMBL" id="ETI26650.1"/>
    </source>
</evidence>
<sequence>MRLVDCVYPNIPSRKATLSTTHPAGTFSEIETSVTASTTSTSEGNGDSVSESAITSPNIISSKDLLPLHSTSSTNKASIDEAAEVVSDPSVPIQAVELGSCKEVSTKFLLDTLASQYAHKSNKGEGNMLGEDELTESDSATVPFVTISIHNSLISLDEQLPAKTIAKGWLTTLLGGPNLLFRICNEAESWKLLDAIYANEHISRASKCSIWFQLAAGCQFTAGATEKSHVRLFESGCRYLEWCIEQADEVAPLWAVPPMLLICLYSMGSKPKTCWLTLGAAIRLAQVHNLDRESESHGSLPSEEYERWREVWRTMISFDAWLAVTLGKPPQISQTTTQDSFMTPKEFTSPDDSIEVNMAKLSVFISRFLASLCRGQWRASTQESFFHTLETWASELPQNLRYSASTGGALSSQAYEAGPVS</sequence>
<dbReference type="InterPro" id="IPR007219">
    <property type="entry name" value="XnlR_reg_dom"/>
</dbReference>
<evidence type="ECO:0000259" key="6">
    <source>
        <dbReference type="SMART" id="SM00906"/>
    </source>
</evidence>
<name>V9DIF4_9EURO</name>